<accession>A0A136WC95</accession>
<dbReference type="AlphaFoldDB" id="A0A136WC95"/>
<dbReference type="OrthoDB" id="9812429at2"/>
<dbReference type="PATRIC" id="fig|36847.3.peg.2893"/>
<dbReference type="Pfam" id="PF12671">
    <property type="entry name" value="Amidase_6"/>
    <property type="match status" value="1"/>
</dbReference>
<protein>
    <submittedName>
        <fullName evidence="2">Putative amidase domain protein</fullName>
    </submittedName>
</protein>
<dbReference type="Proteomes" id="UP000070539">
    <property type="component" value="Unassembled WGS sequence"/>
</dbReference>
<dbReference type="RefSeq" id="WP_066089654.1">
    <property type="nucleotide sequence ID" value="NZ_LRVM01000010.1"/>
</dbReference>
<dbReference type="PANTHER" id="PTHR40032">
    <property type="entry name" value="EXPORTED PROTEIN-RELATED"/>
    <property type="match status" value="1"/>
</dbReference>
<dbReference type="EMBL" id="LRVM01000010">
    <property type="protein sequence ID" value="KXL52124.1"/>
    <property type="molecule type" value="Genomic_DNA"/>
</dbReference>
<dbReference type="STRING" id="36847.CLNEO_24730"/>
<dbReference type="InterPro" id="IPR024301">
    <property type="entry name" value="Amidase_6"/>
</dbReference>
<reference evidence="2 3" key="1">
    <citation type="submission" date="2016-01" db="EMBL/GenBank/DDBJ databases">
        <title>Genome sequence of Clostridium neopropionicum X4, DSM-3847.</title>
        <authorList>
            <person name="Poehlein A."/>
            <person name="Beck M.H."/>
            <person name="Bengelsdorf F.R."/>
            <person name="Daniel R."/>
            <person name="Duerre P."/>
        </authorList>
    </citation>
    <scope>NUCLEOTIDE SEQUENCE [LARGE SCALE GENOMIC DNA]</scope>
    <source>
        <strain evidence="2 3">DSM-3847</strain>
    </source>
</reference>
<comment type="caution">
    <text evidence="2">The sequence shown here is derived from an EMBL/GenBank/DDBJ whole genome shotgun (WGS) entry which is preliminary data.</text>
</comment>
<feature type="domain" description="Putative amidase" evidence="1">
    <location>
        <begin position="6"/>
        <end position="152"/>
    </location>
</feature>
<proteinExistence type="predicted"/>
<gene>
    <name evidence="2" type="ORF">CLNEO_24730</name>
</gene>
<evidence type="ECO:0000313" key="2">
    <source>
        <dbReference type="EMBL" id="KXL52124.1"/>
    </source>
</evidence>
<evidence type="ECO:0000259" key="1">
    <source>
        <dbReference type="Pfam" id="PF12671"/>
    </source>
</evidence>
<name>A0A136WC95_9FIRM</name>
<sequence length="165" mass="18636">MRKTYYDREKAVSYAHKWAYGRNPQFYNFDRLGGDCTNFASQVLYAGSGVMNPKPTFGWYYYSLNNRAPAWTGVEFLYKFLVNNLGIGPVAVATDISQVEPGDIVHLSFEGMVFSHSPAIVSVGKIPSPSNILIAAHTFDADNRPLNTYPYVSIRYLHITHVNTW</sequence>
<keyword evidence="3" id="KW-1185">Reference proteome</keyword>
<evidence type="ECO:0000313" key="3">
    <source>
        <dbReference type="Proteomes" id="UP000070539"/>
    </source>
</evidence>
<organism evidence="2 3">
    <name type="scientific">Anaerotignum neopropionicum</name>
    <dbReference type="NCBI Taxonomy" id="36847"/>
    <lineage>
        <taxon>Bacteria</taxon>
        <taxon>Bacillati</taxon>
        <taxon>Bacillota</taxon>
        <taxon>Clostridia</taxon>
        <taxon>Lachnospirales</taxon>
        <taxon>Anaerotignaceae</taxon>
        <taxon>Anaerotignum</taxon>
    </lineage>
</organism>
<dbReference type="PANTHER" id="PTHR40032:SF1">
    <property type="entry name" value="EXPORTED PROTEIN"/>
    <property type="match status" value="1"/>
</dbReference>